<sequence>MFATVLDVPMEMLGEVLPSSVSKMLEAIGPLGEKEIFLDVGAGVGNNLAQVALMMEVRICDLVTLEQSCIRQHLKDHPHRAKVEVRLVDARDVLLSSQPPFCEAAIGFASLFTTITIPCAMPPWSSAPAAVNPEWSPDHGRGCLQHAIQTHLTDAQLPISSCVIGQHHFVISLYDLRHLHGPSSVSSLLGLGNVSPSLQAPVPPRSASLYPRAVPPSRTVSSQFGVVLSPLSRA</sequence>
<dbReference type="SUPFAM" id="SSF53335">
    <property type="entry name" value="S-adenosyl-L-methionine-dependent methyltransferases"/>
    <property type="match status" value="1"/>
</dbReference>
<dbReference type="AlphaFoldDB" id="A0A9W6TLW1"/>
<dbReference type="OrthoDB" id="443402at2759"/>
<dbReference type="EMBL" id="BSXT01000043">
    <property type="protein sequence ID" value="GMF15916.1"/>
    <property type="molecule type" value="Genomic_DNA"/>
</dbReference>
<feature type="domain" description="DOT1" evidence="1">
    <location>
        <begin position="12"/>
        <end position="60"/>
    </location>
</feature>
<reference evidence="2" key="1">
    <citation type="submission" date="2023-04" db="EMBL/GenBank/DDBJ databases">
        <title>Phytophthora fragariaefolia NBRC 109709.</title>
        <authorList>
            <person name="Ichikawa N."/>
            <person name="Sato H."/>
            <person name="Tonouchi N."/>
        </authorList>
    </citation>
    <scope>NUCLEOTIDE SEQUENCE</scope>
    <source>
        <strain evidence="2">NBRC 109709</strain>
    </source>
</reference>
<evidence type="ECO:0000313" key="2">
    <source>
        <dbReference type="EMBL" id="GMF15916.1"/>
    </source>
</evidence>
<protein>
    <submittedName>
        <fullName evidence="2">Unnamed protein product</fullName>
    </submittedName>
</protein>
<dbReference type="InterPro" id="IPR025789">
    <property type="entry name" value="DOT1_dom"/>
</dbReference>
<dbReference type="InterPro" id="IPR029063">
    <property type="entry name" value="SAM-dependent_MTases_sf"/>
</dbReference>
<dbReference type="Gene3D" id="3.40.50.150">
    <property type="entry name" value="Vaccinia Virus protein VP39"/>
    <property type="match status" value="1"/>
</dbReference>
<dbReference type="Pfam" id="PF08123">
    <property type="entry name" value="DOT1"/>
    <property type="match status" value="1"/>
</dbReference>
<name>A0A9W6TLW1_9STRA</name>
<proteinExistence type="predicted"/>
<dbReference type="GO" id="GO:0031151">
    <property type="term" value="F:histone H3K79 methyltransferase activity"/>
    <property type="evidence" value="ECO:0007669"/>
    <property type="project" value="InterPro"/>
</dbReference>
<dbReference type="Proteomes" id="UP001165121">
    <property type="component" value="Unassembled WGS sequence"/>
</dbReference>
<accession>A0A9W6TLW1</accession>
<organism evidence="2 3">
    <name type="scientific">Phytophthora fragariaefolia</name>
    <dbReference type="NCBI Taxonomy" id="1490495"/>
    <lineage>
        <taxon>Eukaryota</taxon>
        <taxon>Sar</taxon>
        <taxon>Stramenopiles</taxon>
        <taxon>Oomycota</taxon>
        <taxon>Peronosporomycetes</taxon>
        <taxon>Peronosporales</taxon>
        <taxon>Peronosporaceae</taxon>
        <taxon>Phytophthora</taxon>
    </lineage>
</organism>
<evidence type="ECO:0000313" key="3">
    <source>
        <dbReference type="Proteomes" id="UP001165121"/>
    </source>
</evidence>
<evidence type="ECO:0000259" key="1">
    <source>
        <dbReference type="Pfam" id="PF08123"/>
    </source>
</evidence>
<keyword evidence="3" id="KW-1185">Reference proteome</keyword>
<gene>
    <name evidence="2" type="ORF">Pfra01_000061900</name>
</gene>
<comment type="caution">
    <text evidence="2">The sequence shown here is derived from an EMBL/GenBank/DDBJ whole genome shotgun (WGS) entry which is preliminary data.</text>
</comment>